<evidence type="ECO:0000313" key="1">
    <source>
        <dbReference type="EMBL" id="OGG95153.1"/>
    </source>
</evidence>
<dbReference type="Pfam" id="PF12694">
    <property type="entry name" value="cpYpsA"/>
    <property type="match status" value="1"/>
</dbReference>
<protein>
    <recommendedName>
        <fullName evidence="3">Molybdenum cofactor carrier</fullName>
    </recommendedName>
</protein>
<reference evidence="1 2" key="1">
    <citation type="journal article" date="2016" name="Nat. Commun.">
        <title>Thousands of microbial genomes shed light on interconnected biogeochemical processes in an aquifer system.</title>
        <authorList>
            <person name="Anantharaman K."/>
            <person name="Brown C.T."/>
            <person name="Hug L.A."/>
            <person name="Sharon I."/>
            <person name="Castelle C.J."/>
            <person name="Probst A.J."/>
            <person name="Thomas B.C."/>
            <person name="Singh A."/>
            <person name="Wilkins M.J."/>
            <person name="Karaoz U."/>
            <person name="Brodie E.L."/>
            <person name="Williams K.H."/>
            <person name="Hubbard S.S."/>
            <person name="Banfield J.F."/>
        </authorList>
    </citation>
    <scope>NUCLEOTIDE SEQUENCE [LARGE SCALE GENOMIC DNA]</scope>
</reference>
<dbReference type="EMBL" id="MFNE01000026">
    <property type="protein sequence ID" value="OGG95153.1"/>
    <property type="molecule type" value="Genomic_DNA"/>
</dbReference>
<dbReference type="Proteomes" id="UP000178449">
    <property type="component" value="Unassembled WGS sequence"/>
</dbReference>
<dbReference type="Gene3D" id="3.40.50.450">
    <property type="match status" value="1"/>
</dbReference>
<name>A0A1F6GAM4_9PROT</name>
<proteinExistence type="predicted"/>
<dbReference type="AlphaFoldDB" id="A0A1F6GAM4"/>
<dbReference type="InterPro" id="IPR024755">
    <property type="entry name" value="cpYpsA"/>
</dbReference>
<gene>
    <name evidence="1" type="ORF">A2527_08250</name>
</gene>
<accession>A0A1F6GAM4</accession>
<organism evidence="1 2">
    <name type="scientific">Candidatus Lambdaproteobacteria bacterium RIFOXYD2_FULL_50_16</name>
    <dbReference type="NCBI Taxonomy" id="1817772"/>
    <lineage>
        <taxon>Bacteria</taxon>
        <taxon>Pseudomonadati</taxon>
        <taxon>Pseudomonadota</taxon>
        <taxon>Candidatus Lambdaproteobacteria</taxon>
    </lineage>
</organism>
<evidence type="ECO:0000313" key="2">
    <source>
        <dbReference type="Proteomes" id="UP000178449"/>
    </source>
</evidence>
<comment type="caution">
    <text evidence="1">The sequence shown here is derived from an EMBL/GenBank/DDBJ whole genome shotgun (WGS) entry which is preliminary data.</text>
</comment>
<dbReference type="STRING" id="1817772.A2527_08250"/>
<sequence length="164" mass="17802">MFSQALSIQILSGGQTGVDRAALDQGLDSGFKIGGYCPKGRRAEDGPIDRKYPLIETTGGYVGRTQRNVLESPATIIIAKGSLEGGSALTQRFCQEANKPHLVIDANLLTPAEGAKLLLAFYLETRVHAFNFAGPRASGWPQGYLYTKQLIKHWVTLLEMLPSP</sequence>
<evidence type="ECO:0008006" key="3">
    <source>
        <dbReference type="Google" id="ProtNLM"/>
    </source>
</evidence>